<feature type="transmembrane region" description="Helical" evidence="5">
    <location>
        <begin position="62"/>
        <end position="84"/>
    </location>
</feature>
<comment type="caution">
    <text evidence="6">The sequence shown here is derived from an EMBL/GenBank/DDBJ whole genome shotgun (WGS) entry which is preliminary data.</text>
</comment>
<evidence type="ECO:0000313" key="6">
    <source>
        <dbReference type="EMBL" id="MFC7068576.1"/>
    </source>
</evidence>
<keyword evidence="2 5" id="KW-0812">Transmembrane</keyword>
<evidence type="ECO:0000256" key="1">
    <source>
        <dbReference type="ARBA" id="ARBA00004141"/>
    </source>
</evidence>
<dbReference type="GeneID" id="81126906"/>
<reference evidence="6 7" key="1">
    <citation type="journal article" date="2019" name="Int. J. Syst. Evol. Microbiol.">
        <title>The Global Catalogue of Microorganisms (GCM) 10K type strain sequencing project: providing services to taxonomists for standard genome sequencing and annotation.</title>
        <authorList>
            <consortium name="The Broad Institute Genomics Platform"/>
            <consortium name="The Broad Institute Genome Sequencing Center for Infectious Disease"/>
            <person name="Wu L."/>
            <person name="Ma J."/>
        </authorList>
    </citation>
    <scope>NUCLEOTIDE SEQUENCE [LARGE SCALE GENOMIC DNA]</scope>
    <source>
        <strain evidence="6 7">DT31</strain>
    </source>
</reference>
<name>A0ABD5W682_9EURY</name>
<dbReference type="Pfam" id="PF09685">
    <property type="entry name" value="MamF_MmsF"/>
    <property type="match status" value="1"/>
</dbReference>
<evidence type="ECO:0000256" key="4">
    <source>
        <dbReference type="ARBA" id="ARBA00023136"/>
    </source>
</evidence>
<feature type="transmembrane region" description="Helical" evidence="5">
    <location>
        <begin position="188"/>
        <end position="214"/>
    </location>
</feature>
<evidence type="ECO:0000256" key="5">
    <source>
        <dbReference type="SAM" id="Phobius"/>
    </source>
</evidence>
<feature type="transmembrane region" description="Helical" evidence="5">
    <location>
        <begin position="261"/>
        <end position="278"/>
    </location>
</feature>
<dbReference type="Proteomes" id="UP001596461">
    <property type="component" value="Unassembled WGS sequence"/>
</dbReference>
<keyword evidence="7" id="KW-1185">Reference proteome</keyword>
<evidence type="ECO:0000256" key="3">
    <source>
        <dbReference type="ARBA" id="ARBA00022989"/>
    </source>
</evidence>
<evidence type="ECO:0000313" key="7">
    <source>
        <dbReference type="Proteomes" id="UP001596461"/>
    </source>
</evidence>
<organism evidence="6 7">
    <name type="scientific">Halobaculum lipolyticum</name>
    <dbReference type="NCBI Taxonomy" id="3032001"/>
    <lineage>
        <taxon>Archaea</taxon>
        <taxon>Methanobacteriati</taxon>
        <taxon>Methanobacteriota</taxon>
        <taxon>Stenosarchaea group</taxon>
        <taxon>Halobacteria</taxon>
        <taxon>Halobacteriales</taxon>
        <taxon>Haloferacaceae</taxon>
        <taxon>Halobaculum</taxon>
    </lineage>
</organism>
<comment type="subcellular location">
    <subcellularLocation>
        <location evidence="1">Membrane</location>
        <topology evidence="1">Multi-pass membrane protein</topology>
    </subcellularLocation>
</comment>
<feature type="transmembrane region" description="Helical" evidence="5">
    <location>
        <begin position="26"/>
        <end position="50"/>
    </location>
</feature>
<proteinExistence type="predicted"/>
<keyword evidence="4 5" id="KW-0472">Membrane</keyword>
<feature type="transmembrane region" description="Helical" evidence="5">
    <location>
        <begin position="230"/>
        <end position="249"/>
    </location>
</feature>
<protein>
    <submittedName>
        <fullName evidence="6">DUF4870 domain-containing protein</fullName>
    </submittedName>
</protein>
<dbReference type="InterPro" id="IPR019109">
    <property type="entry name" value="MamF_MmsF"/>
</dbReference>
<gene>
    <name evidence="6" type="ORF">ACFQL9_02905</name>
</gene>
<keyword evidence="3 5" id="KW-1133">Transmembrane helix</keyword>
<dbReference type="AlphaFoldDB" id="A0ABD5W682"/>
<feature type="transmembrane region" description="Helical" evidence="5">
    <location>
        <begin position="104"/>
        <end position="131"/>
    </location>
</feature>
<accession>A0ABD5W682</accession>
<dbReference type="EMBL" id="JBHTAH010000002">
    <property type="protein sequence ID" value="MFC7068576.1"/>
    <property type="molecule type" value="Genomic_DNA"/>
</dbReference>
<sequence>MPSEPRHTHDSPAPTNGPDLLEERSIAGILVHFLAIPTGAVGAGLVYLAATNEFTRRNARNALDWHLAMLGLTVLTFGSFVAYAEVTDGGVGGFVVLPGPASTTVGLLVPALVACWMLASAWTFVVGLLAMGKAVSGTAWRYPLSPRLVDGFGPRVAGAGSWTALLVVYVVATPAVLALVFLGLEGSAAFWVTLLGVTGLVAVLTPLAVIALYVHGHRDRPADARWRPQLLAYLGGPVAVATVGYWYSATATGSINPAGDAVYVFVSALWLAALGYLLRWKTVSQ</sequence>
<evidence type="ECO:0000256" key="2">
    <source>
        <dbReference type="ARBA" id="ARBA00022692"/>
    </source>
</evidence>
<feature type="transmembrane region" description="Helical" evidence="5">
    <location>
        <begin position="162"/>
        <end position="182"/>
    </location>
</feature>
<dbReference type="RefSeq" id="WP_284033614.1">
    <property type="nucleotide sequence ID" value="NZ_CP126155.1"/>
</dbReference>